<dbReference type="GO" id="GO:0070929">
    <property type="term" value="P:trans-translation"/>
    <property type="evidence" value="ECO:0007669"/>
    <property type="project" value="UniProtKB-UniRule"/>
</dbReference>
<comment type="function">
    <text evidence="3">Required for rescue of stalled ribosomes mediated by trans-translation. Binds to transfer-messenger RNA (tmRNA), required for stable association of tmRNA with ribosomes. tmRNA and SmpB together mimic tRNA shape, replacing the anticodon stem-loop with SmpB. tmRNA is encoded by the ssrA gene; the 2 termini fold to resemble tRNA(Ala) and it encodes a 'tag peptide', a short internal open reading frame. During trans-translation Ala-aminoacylated tmRNA acts like a tRNA, entering the A-site of stalled ribosomes, displacing the stalled mRNA. The ribosome then switches to translate the ORF on the tmRNA; the nascent peptide is terminated with the 'tag peptide' encoded by the tmRNA and targeted for degradation. The ribosome is freed to recommence translation, which seems to be the essential function of trans-translation.</text>
</comment>
<reference evidence="5" key="1">
    <citation type="submission" date="2017-09" db="EMBL/GenBank/DDBJ databases">
        <title>Depth-based differentiation of microbial function through sediment-hosted aquifers and enrichment of novel symbionts in the deep terrestrial subsurface.</title>
        <authorList>
            <person name="Probst A.J."/>
            <person name="Ladd B."/>
            <person name="Jarett J.K."/>
            <person name="Geller-Mcgrath D.E."/>
            <person name="Sieber C.M.K."/>
            <person name="Emerson J.B."/>
            <person name="Anantharaman K."/>
            <person name="Thomas B.C."/>
            <person name="Malmstrom R."/>
            <person name="Stieglmeier M."/>
            <person name="Klingl A."/>
            <person name="Woyke T."/>
            <person name="Ryan C.M."/>
            <person name="Banfield J.F."/>
        </authorList>
    </citation>
    <scope>NUCLEOTIDE SEQUENCE [LARGE SCALE GENOMIC DNA]</scope>
</reference>
<dbReference type="NCBIfam" id="TIGR00086">
    <property type="entry name" value="smpB"/>
    <property type="match status" value="1"/>
</dbReference>
<keyword evidence="2 3" id="KW-0694">RNA-binding</keyword>
<dbReference type="CDD" id="cd09294">
    <property type="entry name" value="SmpB"/>
    <property type="match status" value="1"/>
</dbReference>
<evidence type="ECO:0000256" key="1">
    <source>
        <dbReference type="ARBA" id="ARBA00022490"/>
    </source>
</evidence>
<dbReference type="Pfam" id="PF01668">
    <property type="entry name" value="SmpB"/>
    <property type="match status" value="1"/>
</dbReference>
<dbReference type="PANTHER" id="PTHR30308:SF2">
    <property type="entry name" value="SSRA-BINDING PROTEIN"/>
    <property type="match status" value="1"/>
</dbReference>
<protein>
    <recommendedName>
        <fullName evidence="3">SsrA-binding protein</fullName>
    </recommendedName>
    <alternativeName>
        <fullName evidence="3">Small protein B</fullName>
    </alternativeName>
</protein>
<evidence type="ECO:0000313" key="4">
    <source>
        <dbReference type="EMBL" id="PIR85188.1"/>
    </source>
</evidence>
<gene>
    <name evidence="3" type="primary">smpB</name>
    <name evidence="4" type="ORF">COU15_02145</name>
</gene>
<dbReference type="EMBL" id="PFBH01000014">
    <property type="protein sequence ID" value="PIR85188.1"/>
    <property type="molecule type" value="Genomic_DNA"/>
</dbReference>
<dbReference type="Proteomes" id="UP000229315">
    <property type="component" value="Unassembled WGS sequence"/>
</dbReference>
<organism evidence="4 5">
    <name type="scientific">Candidatus Kaiserbacteria bacterium CG10_big_fil_rev_8_21_14_0_10_45_20</name>
    <dbReference type="NCBI Taxonomy" id="1974607"/>
    <lineage>
        <taxon>Bacteria</taxon>
        <taxon>Candidatus Kaiseribacteriota</taxon>
    </lineage>
</organism>
<dbReference type="HAMAP" id="MF_00023">
    <property type="entry name" value="SmpB"/>
    <property type="match status" value="1"/>
</dbReference>
<evidence type="ECO:0000256" key="2">
    <source>
        <dbReference type="ARBA" id="ARBA00022884"/>
    </source>
</evidence>
<comment type="similarity">
    <text evidence="3">Belongs to the SmpB family.</text>
</comment>
<accession>A0A2H0UFJ6</accession>
<comment type="caution">
    <text evidence="4">The sequence shown here is derived from an EMBL/GenBank/DDBJ whole genome shotgun (WGS) entry which is preliminary data.</text>
</comment>
<dbReference type="NCBIfam" id="NF003843">
    <property type="entry name" value="PRK05422.1"/>
    <property type="match status" value="1"/>
</dbReference>
<dbReference type="GO" id="GO:0005829">
    <property type="term" value="C:cytosol"/>
    <property type="evidence" value="ECO:0007669"/>
    <property type="project" value="TreeGrafter"/>
</dbReference>
<dbReference type="GO" id="GO:0003723">
    <property type="term" value="F:RNA binding"/>
    <property type="evidence" value="ECO:0007669"/>
    <property type="project" value="UniProtKB-UniRule"/>
</dbReference>
<dbReference type="AlphaFoldDB" id="A0A2H0UFJ6"/>
<dbReference type="InterPro" id="IPR000037">
    <property type="entry name" value="SsrA-bd_prot"/>
</dbReference>
<evidence type="ECO:0000313" key="5">
    <source>
        <dbReference type="Proteomes" id="UP000229315"/>
    </source>
</evidence>
<sequence length="147" mass="16768">MAFVENKKAHFDYEFLETYSAGAELFGYEVKAIRAGKASLLGARVLVRGGEVFLVGASISPYQEKNTPASYDPERARRLLLSKKEILELAEQDGKRGLTIIPIKWYNGNRKVKLEFAVARHKKRYDKRALLKAKDTKRHIDRTLKGE</sequence>
<proteinExistence type="inferred from homology"/>
<keyword evidence="1 3" id="KW-0963">Cytoplasm</keyword>
<dbReference type="PANTHER" id="PTHR30308">
    <property type="entry name" value="TMRNA-BINDING COMPONENT OF TRANS-TRANSLATION TAGGING COMPLEX"/>
    <property type="match status" value="1"/>
</dbReference>
<dbReference type="Gene3D" id="2.40.280.10">
    <property type="match status" value="1"/>
</dbReference>
<dbReference type="SUPFAM" id="SSF74982">
    <property type="entry name" value="Small protein B (SmpB)"/>
    <property type="match status" value="1"/>
</dbReference>
<dbReference type="GO" id="GO:0070930">
    <property type="term" value="P:trans-translation-dependent protein tagging"/>
    <property type="evidence" value="ECO:0007669"/>
    <property type="project" value="TreeGrafter"/>
</dbReference>
<evidence type="ECO:0000256" key="3">
    <source>
        <dbReference type="HAMAP-Rule" id="MF_00023"/>
    </source>
</evidence>
<comment type="subcellular location">
    <subcellularLocation>
        <location evidence="3">Cytoplasm</location>
    </subcellularLocation>
    <text evidence="3">The tmRNA-SmpB complex associates with stalled 70S ribosomes.</text>
</comment>
<name>A0A2H0UFJ6_9BACT</name>
<dbReference type="InterPro" id="IPR023620">
    <property type="entry name" value="SmpB"/>
</dbReference>